<proteinExistence type="predicted"/>
<dbReference type="EMBL" id="JAHRIO010034782">
    <property type="protein sequence ID" value="MEQ2169969.1"/>
    <property type="molecule type" value="Genomic_DNA"/>
</dbReference>
<evidence type="ECO:0000313" key="1">
    <source>
        <dbReference type="EMBL" id="MEQ2169969.1"/>
    </source>
</evidence>
<feature type="non-terminal residue" evidence="1">
    <location>
        <position position="1"/>
    </location>
</feature>
<name>A0ABV0NF01_9TELE</name>
<dbReference type="Proteomes" id="UP001476798">
    <property type="component" value="Unassembled WGS sequence"/>
</dbReference>
<accession>A0ABV0NF01</accession>
<keyword evidence="2" id="KW-1185">Reference proteome</keyword>
<reference evidence="1 2" key="1">
    <citation type="submission" date="2021-06" db="EMBL/GenBank/DDBJ databases">
        <authorList>
            <person name="Palmer J.M."/>
        </authorList>
    </citation>
    <scope>NUCLEOTIDE SEQUENCE [LARGE SCALE GENOMIC DNA]</scope>
    <source>
        <strain evidence="1 2">GA_2019</strain>
        <tissue evidence="1">Muscle</tissue>
    </source>
</reference>
<protein>
    <submittedName>
        <fullName evidence="1">Uncharacterized protein</fullName>
    </submittedName>
</protein>
<comment type="caution">
    <text evidence="1">The sequence shown here is derived from an EMBL/GenBank/DDBJ whole genome shotgun (WGS) entry which is preliminary data.</text>
</comment>
<evidence type="ECO:0000313" key="2">
    <source>
        <dbReference type="Proteomes" id="UP001476798"/>
    </source>
</evidence>
<gene>
    <name evidence="1" type="ORF">GOODEAATRI_030409</name>
</gene>
<sequence>EVDRVSPGVVLAGESDVELRLLNIYEWKLPQSRRFISCSESCSSAQEAIPPHMLFWMFVDPSQTGLTVCHSWTSGP</sequence>
<organism evidence="1 2">
    <name type="scientific">Goodea atripinnis</name>
    <dbReference type="NCBI Taxonomy" id="208336"/>
    <lineage>
        <taxon>Eukaryota</taxon>
        <taxon>Metazoa</taxon>
        <taxon>Chordata</taxon>
        <taxon>Craniata</taxon>
        <taxon>Vertebrata</taxon>
        <taxon>Euteleostomi</taxon>
        <taxon>Actinopterygii</taxon>
        <taxon>Neopterygii</taxon>
        <taxon>Teleostei</taxon>
        <taxon>Neoteleostei</taxon>
        <taxon>Acanthomorphata</taxon>
        <taxon>Ovalentaria</taxon>
        <taxon>Atherinomorphae</taxon>
        <taxon>Cyprinodontiformes</taxon>
        <taxon>Goodeidae</taxon>
        <taxon>Goodea</taxon>
    </lineage>
</organism>